<dbReference type="EC" id="2.1.1.85" evidence="3"/>
<sequence length="409" mass="46827">MIAPQLNLGFYDNDTGLPRFDICEMILLFYLVYIFVCATHLTDSNTDEHLALNPDMPFAFGFTNKDLGDDDLDENNTQVEAATRKECALETFQVLPEHQPKVYSLADILKTLENVRLTLDNYTTPNGHLIYRRELYDVKHQIMMEDKDVSKLSELLIDKNDADVQTNVYEGGFKSWECSYDTVDEIHESITDGLFNSSILELGCGTALPSCYILKEKFEKDNHQAMKIVLSDFNYEVLRLVTIPNLLINWASTLPVEKLHELTTDDINCRFENNEVFVSKKLIEEFECQLSKYSVQLIPISGSWGREFNKIVQGYNIDFIISSETIYSTKTLPVVAESVKEILQNADTKQGRALIAAKNIYFGVGGSVIEFLTYFNSIKNSHFKIESKEVTDSSLRRSLIRIVYRRETN</sequence>
<dbReference type="PANTHER" id="PTHR14614:SF39">
    <property type="entry name" value="HISTIDINE PROTEIN METHYLTRANSFERASE 1 HOMOLOG"/>
    <property type="match status" value="1"/>
</dbReference>
<dbReference type="PANTHER" id="PTHR14614">
    <property type="entry name" value="HEPATOCELLULAR CARCINOMA-ASSOCIATED ANTIGEN"/>
    <property type="match status" value="1"/>
</dbReference>
<accession>A0A8X7NJW6</accession>
<organism evidence="10 11">
    <name type="scientific">Candida parapsilosis</name>
    <name type="common">Yeast</name>
    <dbReference type="NCBI Taxonomy" id="5480"/>
    <lineage>
        <taxon>Eukaryota</taxon>
        <taxon>Fungi</taxon>
        <taxon>Dikarya</taxon>
        <taxon>Ascomycota</taxon>
        <taxon>Saccharomycotina</taxon>
        <taxon>Pichiomycetes</taxon>
        <taxon>Debaryomycetaceae</taxon>
        <taxon>Candida/Lodderomyces clade</taxon>
        <taxon>Candida</taxon>
    </lineage>
</organism>
<evidence type="ECO:0000256" key="4">
    <source>
        <dbReference type="ARBA" id="ARBA00022490"/>
    </source>
</evidence>
<comment type="caution">
    <text evidence="10">The sequence shown here is derived from an EMBL/GenBank/DDBJ whole genome shotgun (WGS) entry which is preliminary data.</text>
</comment>
<dbReference type="GO" id="GO:0045903">
    <property type="term" value="P:positive regulation of translational fidelity"/>
    <property type="evidence" value="ECO:0007669"/>
    <property type="project" value="EnsemblFungi"/>
</dbReference>
<evidence type="ECO:0000313" key="11">
    <source>
        <dbReference type="Proteomes" id="UP000590412"/>
    </source>
</evidence>
<evidence type="ECO:0000256" key="8">
    <source>
        <dbReference type="ARBA" id="ARBA00023242"/>
    </source>
</evidence>
<gene>
    <name evidence="10" type="ORF">FOB60_002997</name>
</gene>
<evidence type="ECO:0000256" key="9">
    <source>
        <dbReference type="ARBA" id="ARBA00038126"/>
    </source>
</evidence>
<reference evidence="10" key="1">
    <citation type="submission" date="2020-03" db="EMBL/GenBank/DDBJ databases">
        <title>FDA dAtabase for Regulatory Grade micrObial Sequences (FDA-ARGOS): Supporting development and validation of Infectious Disease Dx tests.</title>
        <authorList>
            <person name="Campos J."/>
            <person name="Goldberg B."/>
            <person name="Tallon L."/>
            <person name="Sadzewicz L."/>
            <person name="Vavikolanu K."/>
            <person name="Mehta A."/>
            <person name="Aluvathingal J."/>
            <person name="Nadendla S."/>
            <person name="Nandy P."/>
            <person name="Geyer C."/>
            <person name="Yan Y."/>
            <person name="Sichtig H."/>
        </authorList>
    </citation>
    <scope>NUCLEOTIDE SEQUENCE [LARGE SCALE GENOMIC DNA]</scope>
    <source>
        <strain evidence="10">FDAARGOS_652</strain>
    </source>
</reference>
<dbReference type="GO" id="GO:0005634">
    <property type="term" value="C:nucleus"/>
    <property type="evidence" value="ECO:0007669"/>
    <property type="project" value="UniProtKB-SubCell"/>
</dbReference>
<dbReference type="GO" id="GO:0018064">
    <property type="term" value="F:protein-L-histidine N-tele-methyltransferase activity"/>
    <property type="evidence" value="ECO:0007669"/>
    <property type="project" value="UniProtKB-EC"/>
</dbReference>
<evidence type="ECO:0000256" key="1">
    <source>
        <dbReference type="ARBA" id="ARBA00004123"/>
    </source>
</evidence>
<name>A0A8X7NJW6_CANPA</name>
<dbReference type="Proteomes" id="UP000590412">
    <property type="component" value="Unassembled WGS sequence"/>
</dbReference>
<dbReference type="GO" id="GO:0032259">
    <property type="term" value="P:methylation"/>
    <property type="evidence" value="ECO:0007669"/>
    <property type="project" value="UniProtKB-KW"/>
</dbReference>
<dbReference type="Gene3D" id="3.40.50.150">
    <property type="entry name" value="Vaccinia Virus protein VP39"/>
    <property type="match status" value="1"/>
</dbReference>
<evidence type="ECO:0000256" key="3">
    <source>
        <dbReference type="ARBA" id="ARBA00012533"/>
    </source>
</evidence>
<evidence type="ECO:0000313" key="10">
    <source>
        <dbReference type="EMBL" id="KAF6052741.1"/>
    </source>
</evidence>
<evidence type="ECO:0000256" key="6">
    <source>
        <dbReference type="ARBA" id="ARBA00022679"/>
    </source>
</evidence>
<dbReference type="AlphaFoldDB" id="A0A8X7NJW6"/>
<evidence type="ECO:0000256" key="5">
    <source>
        <dbReference type="ARBA" id="ARBA00022603"/>
    </source>
</evidence>
<dbReference type="GO" id="GO:0000027">
    <property type="term" value="P:ribosomal large subunit assembly"/>
    <property type="evidence" value="ECO:0007669"/>
    <property type="project" value="EnsemblFungi"/>
</dbReference>
<evidence type="ECO:0000256" key="7">
    <source>
        <dbReference type="ARBA" id="ARBA00022691"/>
    </source>
</evidence>
<protein>
    <recommendedName>
        <fullName evidence="3">protein-histidine N-methyltransferase</fullName>
        <ecNumber evidence="3">2.1.1.85</ecNumber>
    </recommendedName>
</protein>
<dbReference type="GO" id="GO:0005737">
    <property type="term" value="C:cytoplasm"/>
    <property type="evidence" value="ECO:0007669"/>
    <property type="project" value="UniProtKB-SubCell"/>
</dbReference>
<keyword evidence="8" id="KW-0539">Nucleus</keyword>
<dbReference type="InterPro" id="IPR019410">
    <property type="entry name" value="Methyltransf_16"/>
</dbReference>
<keyword evidence="6" id="KW-0808">Transferase</keyword>
<dbReference type="InterPro" id="IPR029063">
    <property type="entry name" value="SAM-dependent_MTases_sf"/>
</dbReference>
<comment type="similarity">
    <text evidence="9">Belongs to the methyltransferase superfamily. METTL18 family.</text>
</comment>
<keyword evidence="7" id="KW-0949">S-adenosyl-L-methionine</keyword>
<proteinExistence type="inferred from homology"/>
<keyword evidence="5" id="KW-0489">Methyltransferase</keyword>
<keyword evidence="4" id="KW-0963">Cytoplasm</keyword>
<evidence type="ECO:0000256" key="2">
    <source>
        <dbReference type="ARBA" id="ARBA00004496"/>
    </source>
</evidence>
<dbReference type="EMBL" id="JABWAB010000004">
    <property type="protein sequence ID" value="KAF6052741.1"/>
    <property type="molecule type" value="Genomic_DNA"/>
</dbReference>
<comment type="subcellular location">
    <subcellularLocation>
        <location evidence="2">Cytoplasm</location>
    </subcellularLocation>
    <subcellularLocation>
        <location evidence="1">Nucleus</location>
    </subcellularLocation>
</comment>